<evidence type="ECO:0000313" key="11">
    <source>
        <dbReference type="EMBL" id="RDU66398.1"/>
    </source>
</evidence>
<dbReference type="InterPro" id="IPR045324">
    <property type="entry name" value="Small_multidrug_res"/>
</dbReference>
<dbReference type="AlphaFoldDB" id="A0A3D8IMD7"/>
<keyword evidence="3" id="KW-1003">Cell membrane</keyword>
<keyword evidence="2" id="KW-0813">Transport</keyword>
<proteinExistence type="inferred from homology"/>
<evidence type="ECO:0000256" key="4">
    <source>
        <dbReference type="ARBA" id="ARBA00022692"/>
    </source>
</evidence>
<evidence type="ECO:0000256" key="6">
    <source>
        <dbReference type="ARBA" id="ARBA00023136"/>
    </source>
</evidence>
<evidence type="ECO:0000256" key="2">
    <source>
        <dbReference type="ARBA" id="ARBA00022448"/>
    </source>
</evidence>
<dbReference type="PANTHER" id="PTHR30561">
    <property type="entry name" value="SMR FAMILY PROTON-DEPENDENT DRUG EFFLUX TRANSPORTER SUGE"/>
    <property type="match status" value="1"/>
</dbReference>
<accession>A0A3D8IMD7</accession>
<evidence type="ECO:0000256" key="8">
    <source>
        <dbReference type="ARBA" id="ARBA00039168"/>
    </source>
</evidence>
<dbReference type="PANTHER" id="PTHR30561:SF0">
    <property type="entry name" value="GUANIDINIUM EXPORTER"/>
    <property type="match status" value="1"/>
</dbReference>
<evidence type="ECO:0000313" key="12">
    <source>
        <dbReference type="Proteomes" id="UP000256379"/>
    </source>
</evidence>
<keyword evidence="5 10" id="KW-1133">Transmembrane helix</keyword>
<dbReference type="RefSeq" id="WP_115542746.1">
    <property type="nucleotide sequence ID" value="NZ_NXLQ01000005.1"/>
</dbReference>
<dbReference type="GO" id="GO:0022857">
    <property type="term" value="F:transmembrane transporter activity"/>
    <property type="evidence" value="ECO:0007669"/>
    <property type="project" value="InterPro"/>
</dbReference>
<dbReference type="Proteomes" id="UP000256379">
    <property type="component" value="Unassembled WGS sequence"/>
</dbReference>
<dbReference type="SUPFAM" id="SSF103481">
    <property type="entry name" value="Multidrug resistance efflux transporter EmrE"/>
    <property type="match status" value="1"/>
</dbReference>
<comment type="caution">
    <text evidence="11">The sequence shown here is derived from an EMBL/GenBank/DDBJ whole genome shotgun (WGS) entry which is preliminary data.</text>
</comment>
<comment type="subcellular location">
    <subcellularLocation>
        <location evidence="1 9">Cell membrane</location>
        <topology evidence="1 9">Multi-pass membrane protein</topology>
    </subcellularLocation>
</comment>
<protein>
    <recommendedName>
        <fullName evidence="8">Guanidinium exporter</fullName>
    </recommendedName>
</protein>
<dbReference type="EMBL" id="NXLQ01000005">
    <property type="protein sequence ID" value="RDU66398.1"/>
    <property type="molecule type" value="Genomic_DNA"/>
</dbReference>
<evidence type="ECO:0000256" key="1">
    <source>
        <dbReference type="ARBA" id="ARBA00004651"/>
    </source>
</evidence>
<comment type="similarity">
    <text evidence="7">Belongs to the drug/metabolite transporter (DMT) superfamily. Small multidrug resistance (SMR) (TC 2.A.7.1) family. Gdx/SugE subfamily.</text>
</comment>
<reference evidence="11 12" key="1">
    <citation type="submission" date="2018-04" db="EMBL/GenBank/DDBJ databases">
        <title>Novel Campyloabacter and Helicobacter Species and Strains.</title>
        <authorList>
            <person name="Mannion A.J."/>
            <person name="Shen Z."/>
            <person name="Fox J.G."/>
        </authorList>
    </citation>
    <scope>NUCLEOTIDE SEQUENCE [LARGE SCALE GENOMIC DNA]</scope>
    <source>
        <strain evidence="11 12">MIT 17-337</strain>
    </source>
</reference>
<keyword evidence="4 9" id="KW-0812">Transmembrane</keyword>
<dbReference type="InterPro" id="IPR000390">
    <property type="entry name" value="Small_drug/metabolite_transptr"/>
</dbReference>
<evidence type="ECO:0000256" key="10">
    <source>
        <dbReference type="SAM" id="Phobius"/>
    </source>
</evidence>
<evidence type="ECO:0000256" key="3">
    <source>
        <dbReference type="ARBA" id="ARBA00022475"/>
    </source>
</evidence>
<dbReference type="OrthoDB" id="9808638at2"/>
<dbReference type="GO" id="GO:0005886">
    <property type="term" value="C:plasma membrane"/>
    <property type="evidence" value="ECO:0007669"/>
    <property type="project" value="UniProtKB-SubCell"/>
</dbReference>
<feature type="transmembrane region" description="Helical" evidence="10">
    <location>
        <begin position="29"/>
        <end position="50"/>
    </location>
</feature>
<sequence length="104" mass="11322">MRWIFFIFAGWMEIVGVVAVKKFAETNSKIYLLGIIVQFALSFWLLSLAMRGISMGVAYAVWTGIGAAGGVLVGIVLFKESKNASKLFFVSLILVSSIGLKLIS</sequence>
<evidence type="ECO:0000256" key="9">
    <source>
        <dbReference type="RuleBase" id="RU003942"/>
    </source>
</evidence>
<evidence type="ECO:0000256" key="7">
    <source>
        <dbReference type="ARBA" id="ARBA00038151"/>
    </source>
</evidence>
<keyword evidence="12" id="KW-1185">Reference proteome</keyword>
<evidence type="ECO:0000256" key="5">
    <source>
        <dbReference type="ARBA" id="ARBA00022989"/>
    </source>
</evidence>
<organism evidence="11 12">
    <name type="scientific">Helicobacter didelphidarum</name>
    <dbReference type="NCBI Taxonomy" id="2040648"/>
    <lineage>
        <taxon>Bacteria</taxon>
        <taxon>Pseudomonadati</taxon>
        <taxon>Campylobacterota</taxon>
        <taxon>Epsilonproteobacteria</taxon>
        <taxon>Campylobacterales</taxon>
        <taxon>Helicobacteraceae</taxon>
        <taxon>Helicobacter</taxon>
    </lineage>
</organism>
<dbReference type="Gene3D" id="1.10.3730.20">
    <property type="match status" value="1"/>
</dbReference>
<gene>
    <name evidence="11" type="ORF">CQA53_04070</name>
</gene>
<name>A0A3D8IMD7_9HELI</name>
<dbReference type="InterPro" id="IPR037185">
    <property type="entry name" value="EmrE-like"/>
</dbReference>
<dbReference type="Pfam" id="PF00893">
    <property type="entry name" value="Multi_Drug_Res"/>
    <property type="match status" value="1"/>
</dbReference>
<keyword evidence="6 10" id="KW-0472">Membrane</keyword>
<feature type="transmembrane region" description="Helical" evidence="10">
    <location>
        <begin position="57"/>
        <end position="78"/>
    </location>
</feature>